<dbReference type="SUPFAM" id="SSF52833">
    <property type="entry name" value="Thioredoxin-like"/>
    <property type="match status" value="1"/>
</dbReference>
<evidence type="ECO:0000256" key="1">
    <source>
        <dbReference type="ARBA" id="ARBA00009004"/>
    </source>
</evidence>
<dbReference type="PIRSF" id="PIRSF038934">
    <property type="entry name" value="HyaE_HupG"/>
    <property type="match status" value="1"/>
</dbReference>
<gene>
    <name evidence="3" type="primary">hupG</name>
    <name evidence="3" type="ORF">GCM10011352_00410</name>
</gene>
<proteinExistence type="inferred from homology"/>
<evidence type="ECO:0000256" key="2">
    <source>
        <dbReference type="PIRNR" id="PIRNR038934"/>
    </source>
</evidence>
<dbReference type="InterPro" id="IPR036249">
    <property type="entry name" value="Thioredoxin-like_sf"/>
</dbReference>
<reference evidence="4" key="1">
    <citation type="journal article" date="2019" name="Int. J. Syst. Evol. Microbiol.">
        <title>The Global Catalogue of Microorganisms (GCM) 10K type strain sequencing project: providing services to taxonomists for standard genome sequencing and annotation.</title>
        <authorList>
            <consortium name="The Broad Institute Genomics Platform"/>
            <consortium name="The Broad Institute Genome Sequencing Center for Infectious Disease"/>
            <person name="Wu L."/>
            <person name="Ma J."/>
        </authorList>
    </citation>
    <scope>NUCLEOTIDE SEQUENCE [LARGE SCALE GENOMIC DNA]</scope>
    <source>
        <strain evidence="4">CGMCC 1.15341</strain>
    </source>
</reference>
<dbReference type="Proteomes" id="UP000629025">
    <property type="component" value="Unassembled WGS sequence"/>
</dbReference>
<evidence type="ECO:0000313" key="3">
    <source>
        <dbReference type="EMBL" id="GGB78720.1"/>
    </source>
</evidence>
<keyword evidence="4" id="KW-1185">Reference proteome</keyword>
<accession>A0ABQ1JXW4</accession>
<comment type="caution">
    <text evidence="3">The sequence shown here is derived from an EMBL/GenBank/DDBJ whole genome shotgun (WGS) entry which is preliminary data.</text>
</comment>
<evidence type="ECO:0000313" key="4">
    <source>
        <dbReference type="Proteomes" id="UP000629025"/>
    </source>
</evidence>
<dbReference type="InterPro" id="IPR010893">
    <property type="entry name" value="NiFe-hyd_mat_HyaE"/>
</dbReference>
<dbReference type="RefSeq" id="WP_188745099.1">
    <property type="nucleotide sequence ID" value="NZ_BMIJ01000001.1"/>
</dbReference>
<dbReference type="EMBL" id="BMIJ01000001">
    <property type="protein sequence ID" value="GGB78720.1"/>
    <property type="molecule type" value="Genomic_DNA"/>
</dbReference>
<comment type="similarity">
    <text evidence="1 2">Belongs to the HupG/HyaE family.</text>
</comment>
<dbReference type="Pfam" id="PF07449">
    <property type="entry name" value="HyaE"/>
    <property type="match status" value="1"/>
</dbReference>
<dbReference type="CDD" id="cd02965">
    <property type="entry name" value="HyaE"/>
    <property type="match status" value="1"/>
</dbReference>
<dbReference type="Gene3D" id="3.40.30.10">
    <property type="entry name" value="Glutaredoxin"/>
    <property type="match status" value="1"/>
</dbReference>
<name>A0ABQ1JXW4_9GAMM</name>
<protein>
    <recommendedName>
        <fullName evidence="2">Hydrogenase expression/formation protein</fullName>
    </recommendedName>
</protein>
<organism evidence="3 4">
    <name type="scientific">Marinobacterium zhoushanense</name>
    <dbReference type="NCBI Taxonomy" id="1679163"/>
    <lineage>
        <taxon>Bacteria</taxon>
        <taxon>Pseudomonadati</taxon>
        <taxon>Pseudomonadota</taxon>
        <taxon>Gammaproteobacteria</taxon>
        <taxon>Oceanospirillales</taxon>
        <taxon>Oceanospirillaceae</taxon>
        <taxon>Marinobacterium</taxon>
    </lineage>
</organism>
<sequence>MTHPLLEQLTSRYGYPRLEHESVDAFIEAQPFSVLFFAGNPSRFPESLDVAVILPELLKQFPQLSAALVDPESEHRLQGRYNFNAWPTLVFLKQGRYLGALSRVHNWDEYRREIERILVTEPQRNPGIGIPVVANNASTPCGH</sequence>